<gene>
    <name evidence="8" type="primary">WBGene00102108</name>
</gene>
<keyword evidence="7" id="KW-0560">Oxidoreductase</keyword>
<dbReference type="PRINTS" id="PR00463">
    <property type="entry name" value="EP450I"/>
</dbReference>
<evidence type="ECO:0000256" key="4">
    <source>
        <dbReference type="ARBA" id="ARBA00023004"/>
    </source>
</evidence>
<dbReference type="InterPro" id="IPR050196">
    <property type="entry name" value="Cytochrome_P450_Monoox"/>
</dbReference>
<dbReference type="InterPro" id="IPR036396">
    <property type="entry name" value="Cyt_P450_sf"/>
</dbReference>
<evidence type="ECO:0000256" key="1">
    <source>
        <dbReference type="ARBA" id="ARBA00001971"/>
    </source>
</evidence>
<dbReference type="PANTHER" id="PTHR24291:SF194">
    <property type="entry name" value="CYTOCHROME P450 FAMILY"/>
    <property type="match status" value="1"/>
</dbReference>
<keyword evidence="9" id="KW-1185">Reference proteome</keyword>
<dbReference type="PROSITE" id="PS00086">
    <property type="entry name" value="CYTOCHROME_P450"/>
    <property type="match status" value="1"/>
</dbReference>
<dbReference type="AlphaFoldDB" id="A0A8R1YBX1"/>
<evidence type="ECO:0008006" key="10">
    <source>
        <dbReference type="Google" id="ProtNLM"/>
    </source>
</evidence>
<reference evidence="9" key="1">
    <citation type="journal article" date="2008" name="Nat. Genet.">
        <title>The Pristionchus pacificus genome provides a unique perspective on nematode lifestyle and parasitism.</title>
        <authorList>
            <person name="Dieterich C."/>
            <person name="Clifton S.W."/>
            <person name="Schuster L.N."/>
            <person name="Chinwalla A."/>
            <person name="Delehaunty K."/>
            <person name="Dinkelacker I."/>
            <person name="Fulton L."/>
            <person name="Fulton R."/>
            <person name="Godfrey J."/>
            <person name="Minx P."/>
            <person name="Mitreva M."/>
            <person name="Roeseler W."/>
            <person name="Tian H."/>
            <person name="Witte H."/>
            <person name="Yang S.P."/>
            <person name="Wilson R.K."/>
            <person name="Sommer R.J."/>
        </authorList>
    </citation>
    <scope>NUCLEOTIDE SEQUENCE [LARGE SCALE GENOMIC DNA]</scope>
    <source>
        <strain evidence="9">PS312</strain>
    </source>
</reference>
<keyword evidence="3 6" id="KW-0349">Heme</keyword>
<keyword evidence="6 7" id="KW-0479">Metal-binding</keyword>
<dbReference type="GO" id="GO:0005506">
    <property type="term" value="F:iron ion binding"/>
    <property type="evidence" value="ECO:0007669"/>
    <property type="project" value="InterPro"/>
</dbReference>
<dbReference type="GO" id="GO:0004497">
    <property type="term" value="F:monooxygenase activity"/>
    <property type="evidence" value="ECO:0007669"/>
    <property type="project" value="UniProtKB-KW"/>
</dbReference>
<evidence type="ECO:0000256" key="3">
    <source>
        <dbReference type="ARBA" id="ARBA00022617"/>
    </source>
</evidence>
<feature type="binding site" description="axial binding residue" evidence="6">
    <location>
        <position position="380"/>
    </location>
    <ligand>
        <name>heme</name>
        <dbReference type="ChEBI" id="CHEBI:30413"/>
    </ligand>
    <ligandPart>
        <name>Fe</name>
        <dbReference type="ChEBI" id="CHEBI:18248"/>
    </ligandPart>
</feature>
<sequence length="448" mass="51473">MILLFFSLAAAIYYVPWILKTIGDWIHQCPLVKKLPCPKGLPVIGSLLDVAVPLRFFLAEAEKARARGEKTMTVVIMGRTITFPLNGEMFKVSRVRIPSEWEYEFRTIKIHTLHCVSPISHPLRMNIENGITSTQAIFNRRNVEGEGLRVPSGMGRRRISIIIKDQFPILRIGEPWRTRRKYLTPMFHFSMLEDTAMGNEFGFLRDPSHPYVHAVDVFTHLCQRHIMEPQIWIGWISYFDAKLFLVPRVLKARVKAVESGDVDLEAKRKPRQGLLSYDHEDLRRMEFTERFIKESMRMFAPVPLTERELQNDSDMGGSIIPKGTEVYINARLLHFFNSYSINVHAFPDSWKFDPDRFLSDNVASRHPYDYIPFSVGVRNCLGQKFAMQEMKVIVSSALRAFRFSTDRQLLDQGFATEVVLKPTLGCDLRSNSAIISNGSKVGPPNPPR</sequence>
<dbReference type="GO" id="GO:0016705">
    <property type="term" value="F:oxidoreductase activity, acting on paired donors, with incorporation or reduction of molecular oxygen"/>
    <property type="evidence" value="ECO:0007669"/>
    <property type="project" value="InterPro"/>
</dbReference>
<evidence type="ECO:0000313" key="9">
    <source>
        <dbReference type="Proteomes" id="UP000005239"/>
    </source>
</evidence>
<protein>
    <recommendedName>
        <fullName evidence="10">Cytochrome P450</fullName>
    </recommendedName>
</protein>
<keyword evidence="5 7" id="KW-0503">Monooxygenase</keyword>
<dbReference type="EnsemblMetazoa" id="PPA12554.1">
    <property type="protein sequence ID" value="PPA12554.1"/>
    <property type="gene ID" value="WBGene00102108"/>
</dbReference>
<reference evidence="8" key="2">
    <citation type="submission" date="2022-06" db="UniProtKB">
        <authorList>
            <consortium name="EnsemblMetazoa"/>
        </authorList>
    </citation>
    <scope>IDENTIFICATION</scope>
    <source>
        <strain evidence="8">PS312</strain>
    </source>
</reference>
<evidence type="ECO:0000313" key="8">
    <source>
        <dbReference type="EnsemblMetazoa" id="PPA12554.1"/>
    </source>
</evidence>
<keyword evidence="4 6" id="KW-0408">Iron</keyword>
<proteinExistence type="inferred from homology"/>
<accession>A0A8R1YBX1</accession>
<organism evidence="8 9">
    <name type="scientific">Pristionchus pacificus</name>
    <name type="common">Parasitic nematode worm</name>
    <dbReference type="NCBI Taxonomy" id="54126"/>
    <lineage>
        <taxon>Eukaryota</taxon>
        <taxon>Metazoa</taxon>
        <taxon>Ecdysozoa</taxon>
        <taxon>Nematoda</taxon>
        <taxon>Chromadorea</taxon>
        <taxon>Rhabditida</taxon>
        <taxon>Rhabditina</taxon>
        <taxon>Diplogasteromorpha</taxon>
        <taxon>Diplogasteroidea</taxon>
        <taxon>Neodiplogasteridae</taxon>
        <taxon>Pristionchus</taxon>
    </lineage>
</organism>
<evidence type="ECO:0000256" key="5">
    <source>
        <dbReference type="ARBA" id="ARBA00023033"/>
    </source>
</evidence>
<dbReference type="SUPFAM" id="SSF48264">
    <property type="entry name" value="Cytochrome P450"/>
    <property type="match status" value="1"/>
</dbReference>
<name>A0A8R1YBX1_PRIPA</name>
<dbReference type="GO" id="GO:0020037">
    <property type="term" value="F:heme binding"/>
    <property type="evidence" value="ECO:0007669"/>
    <property type="project" value="InterPro"/>
</dbReference>
<evidence type="ECO:0000256" key="6">
    <source>
        <dbReference type="PIRSR" id="PIRSR602401-1"/>
    </source>
</evidence>
<dbReference type="Pfam" id="PF00067">
    <property type="entry name" value="p450"/>
    <property type="match status" value="1"/>
</dbReference>
<dbReference type="Gene3D" id="1.10.630.10">
    <property type="entry name" value="Cytochrome P450"/>
    <property type="match status" value="1"/>
</dbReference>
<evidence type="ECO:0000256" key="7">
    <source>
        <dbReference type="RuleBase" id="RU000461"/>
    </source>
</evidence>
<dbReference type="PANTHER" id="PTHR24291">
    <property type="entry name" value="CYTOCHROME P450 FAMILY 4"/>
    <property type="match status" value="1"/>
</dbReference>
<dbReference type="InterPro" id="IPR002401">
    <property type="entry name" value="Cyt_P450_E_grp-I"/>
</dbReference>
<evidence type="ECO:0000256" key="2">
    <source>
        <dbReference type="ARBA" id="ARBA00010617"/>
    </source>
</evidence>
<comment type="similarity">
    <text evidence="2 7">Belongs to the cytochrome P450 family.</text>
</comment>
<comment type="cofactor">
    <cofactor evidence="1 6">
        <name>heme</name>
        <dbReference type="ChEBI" id="CHEBI:30413"/>
    </cofactor>
</comment>
<dbReference type="Proteomes" id="UP000005239">
    <property type="component" value="Unassembled WGS sequence"/>
</dbReference>
<dbReference type="InterPro" id="IPR001128">
    <property type="entry name" value="Cyt_P450"/>
</dbReference>
<dbReference type="InterPro" id="IPR017972">
    <property type="entry name" value="Cyt_P450_CS"/>
</dbReference>